<keyword evidence="2" id="KW-1185">Reference proteome</keyword>
<dbReference type="Pfam" id="PF04985">
    <property type="entry name" value="Phage_tube"/>
    <property type="match status" value="1"/>
</dbReference>
<name>B8GS08_THISH</name>
<sequence length="164" mass="17735">MLKDVMRDVVAFVDGRHYAGQCNQVTLPQLTITTEAMRAGGMDAPIEMDMGMEALRASLQFATVPAEVLKLFGKGDVALTLRGALISHDGETKGATAELYGRFVVQNPGDWVGGTAANLTVEFAAHRYRLAIGGEEIHNIDVERMVRIVNGEDQLAGLRDHLGI</sequence>
<proteinExistence type="predicted"/>
<accession>B8GS08</accession>
<dbReference type="HOGENOM" id="CLU_130297_2_0_6"/>
<dbReference type="KEGG" id="tgr:Tgr7_1629"/>
<reference evidence="1 2" key="1">
    <citation type="journal article" date="2011" name="Stand. Genomic Sci.">
        <title>Complete genome sequence of 'Thioalkalivibrio sulfidophilus' HL-EbGr7.</title>
        <authorList>
            <person name="Muyzer G."/>
            <person name="Sorokin D.Y."/>
            <person name="Mavromatis K."/>
            <person name="Lapidus A."/>
            <person name="Clum A."/>
            <person name="Ivanova N."/>
            <person name="Pati A."/>
            <person name="d'Haeseleer P."/>
            <person name="Woyke T."/>
            <person name="Kyrpides N.C."/>
        </authorList>
    </citation>
    <scope>NUCLEOTIDE SEQUENCE [LARGE SCALE GENOMIC DNA]</scope>
    <source>
        <strain evidence="1 2">HL-EbGR7</strain>
    </source>
</reference>
<protein>
    <submittedName>
        <fullName evidence="1">Contractile tail tube protein</fullName>
    </submittedName>
</protein>
<dbReference type="NCBIfam" id="TIGR01611">
    <property type="entry name" value="tail_tube"/>
    <property type="match status" value="1"/>
</dbReference>
<dbReference type="EMBL" id="CP001339">
    <property type="protein sequence ID" value="ACL72712.1"/>
    <property type="molecule type" value="Genomic_DNA"/>
</dbReference>
<dbReference type="Proteomes" id="UP000002383">
    <property type="component" value="Chromosome"/>
</dbReference>
<dbReference type="RefSeq" id="WP_012638195.1">
    <property type="nucleotide sequence ID" value="NC_011901.1"/>
</dbReference>
<dbReference type="InterPro" id="IPR006498">
    <property type="entry name" value="Tail_tube"/>
</dbReference>
<dbReference type="STRING" id="396588.Tgr7_1629"/>
<dbReference type="OrthoDB" id="3078668at2"/>
<evidence type="ECO:0000313" key="2">
    <source>
        <dbReference type="Proteomes" id="UP000002383"/>
    </source>
</evidence>
<gene>
    <name evidence="1" type="ordered locus">Tgr7_1629</name>
</gene>
<evidence type="ECO:0000313" key="1">
    <source>
        <dbReference type="EMBL" id="ACL72712.1"/>
    </source>
</evidence>
<organism evidence="1 2">
    <name type="scientific">Thioalkalivibrio sulfidiphilus (strain HL-EbGR7)</name>
    <dbReference type="NCBI Taxonomy" id="396588"/>
    <lineage>
        <taxon>Bacteria</taxon>
        <taxon>Pseudomonadati</taxon>
        <taxon>Pseudomonadota</taxon>
        <taxon>Gammaproteobacteria</taxon>
        <taxon>Chromatiales</taxon>
        <taxon>Ectothiorhodospiraceae</taxon>
        <taxon>Thioalkalivibrio</taxon>
    </lineage>
</organism>
<dbReference type="eggNOG" id="COG3498">
    <property type="taxonomic scope" value="Bacteria"/>
</dbReference>
<dbReference type="AlphaFoldDB" id="B8GS08"/>